<dbReference type="GO" id="GO:0047617">
    <property type="term" value="F:fatty acyl-CoA hydrolase activity"/>
    <property type="evidence" value="ECO:0007669"/>
    <property type="project" value="TreeGrafter"/>
</dbReference>
<keyword evidence="2" id="KW-1185">Reference proteome</keyword>
<protein>
    <submittedName>
        <fullName evidence="1">Thioesterase family protein</fullName>
    </submittedName>
</protein>
<reference evidence="1" key="1">
    <citation type="submission" date="2021-04" db="EMBL/GenBank/DDBJ databases">
        <authorList>
            <person name="Zhang D.-C."/>
        </authorList>
    </citation>
    <scope>NUCLEOTIDE SEQUENCE</scope>
    <source>
        <strain evidence="1">CGMCC 1.15697</strain>
    </source>
</reference>
<proteinExistence type="predicted"/>
<dbReference type="InterPro" id="IPR029069">
    <property type="entry name" value="HotDog_dom_sf"/>
</dbReference>
<dbReference type="PANTHER" id="PTHR31793:SF2">
    <property type="entry name" value="BLR1345 PROTEIN"/>
    <property type="match status" value="1"/>
</dbReference>
<name>A0A8J7V2H4_9PROT</name>
<dbReference type="CDD" id="cd00586">
    <property type="entry name" value="4HBT"/>
    <property type="match status" value="1"/>
</dbReference>
<sequence>MTIHRLHKEPLQDAWLDAYGHLNEAYYLVPFSNATWKLQDAFGVGTDYFDATGCALYTVETHLRYLDEVRAPANLEIASMILGIDEKKLQIAHVMEFEGRERATFECLLLHFDTRAGKTAPFPAEALEKMKAAVVDPTPDWAGRSVKQLGR</sequence>
<dbReference type="Proteomes" id="UP000672602">
    <property type="component" value="Unassembled WGS sequence"/>
</dbReference>
<organism evidence="1 2">
    <name type="scientific">Marivibrio halodurans</name>
    <dbReference type="NCBI Taxonomy" id="2039722"/>
    <lineage>
        <taxon>Bacteria</taxon>
        <taxon>Pseudomonadati</taxon>
        <taxon>Pseudomonadota</taxon>
        <taxon>Alphaproteobacteria</taxon>
        <taxon>Rhodospirillales</taxon>
        <taxon>Rhodospirillaceae</taxon>
        <taxon>Marivibrio</taxon>
    </lineage>
</organism>
<accession>A0A8J7V2H4</accession>
<gene>
    <name evidence="1" type="ORF">KAJ83_02020</name>
</gene>
<evidence type="ECO:0000313" key="2">
    <source>
        <dbReference type="Proteomes" id="UP000672602"/>
    </source>
</evidence>
<dbReference type="EMBL" id="JAGMWN010000001">
    <property type="protein sequence ID" value="MBP5855769.1"/>
    <property type="molecule type" value="Genomic_DNA"/>
</dbReference>
<dbReference type="SUPFAM" id="SSF54637">
    <property type="entry name" value="Thioesterase/thiol ester dehydrase-isomerase"/>
    <property type="match status" value="1"/>
</dbReference>
<dbReference type="Gene3D" id="3.10.129.10">
    <property type="entry name" value="Hotdog Thioesterase"/>
    <property type="match status" value="1"/>
</dbReference>
<dbReference type="AlphaFoldDB" id="A0A8J7V2H4"/>
<evidence type="ECO:0000313" key="1">
    <source>
        <dbReference type="EMBL" id="MBP5855769.1"/>
    </source>
</evidence>
<dbReference type="InterPro" id="IPR050563">
    <property type="entry name" value="4-hydroxybenzoyl-CoA_TE"/>
</dbReference>
<comment type="caution">
    <text evidence="1">The sequence shown here is derived from an EMBL/GenBank/DDBJ whole genome shotgun (WGS) entry which is preliminary data.</text>
</comment>
<dbReference type="RefSeq" id="WP_210680342.1">
    <property type="nucleotide sequence ID" value="NZ_JAGMWN010000001.1"/>
</dbReference>
<dbReference type="PANTHER" id="PTHR31793">
    <property type="entry name" value="4-HYDROXYBENZOYL-COA THIOESTERASE FAMILY MEMBER"/>
    <property type="match status" value="1"/>
</dbReference>
<dbReference type="Pfam" id="PF13279">
    <property type="entry name" value="4HBT_2"/>
    <property type="match status" value="1"/>
</dbReference>